<protein>
    <recommendedName>
        <fullName evidence="5">PPC domain-containing protein</fullName>
    </recommendedName>
</protein>
<evidence type="ECO:0000256" key="1">
    <source>
        <dbReference type="ARBA" id="ARBA00023015"/>
    </source>
</evidence>
<evidence type="ECO:0000256" key="4">
    <source>
        <dbReference type="ARBA" id="ARBA00023242"/>
    </source>
</evidence>
<dbReference type="Proteomes" id="UP000291084">
    <property type="component" value="Chromosome 5"/>
</dbReference>
<keyword evidence="4" id="KW-0539">Nucleus</keyword>
<keyword evidence="1" id="KW-0805">Transcription regulation</keyword>
<dbReference type="PROSITE" id="PS51742">
    <property type="entry name" value="PPC"/>
    <property type="match status" value="1"/>
</dbReference>
<organism evidence="6 7">
    <name type="scientific">Vigna angularis var. angularis</name>
    <dbReference type="NCBI Taxonomy" id="157739"/>
    <lineage>
        <taxon>Eukaryota</taxon>
        <taxon>Viridiplantae</taxon>
        <taxon>Streptophyta</taxon>
        <taxon>Embryophyta</taxon>
        <taxon>Tracheophyta</taxon>
        <taxon>Spermatophyta</taxon>
        <taxon>Magnoliopsida</taxon>
        <taxon>eudicotyledons</taxon>
        <taxon>Gunneridae</taxon>
        <taxon>Pentapetalae</taxon>
        <taxon>rosids</taxon>
        <taxon>fabids</taxon>
        <taxon>Fabales</taxon>
        <taxon>Fabaceae</taxon>
        <taxon>Papilionoideae</taxon>
        <taxon>50 kb inversion clade</taxon>
        <taxon>NPAAA clade</taxon>
        <taxon>indigoferoid/millettioid clade</taxon>
        <taxon>Phaseoleae</taxon>
        <taxon>Vigna</taxon>
    </lineage>
</organism>
<evidence type="ECO:0000259" key="5">
    <source>
        <dbReference type="PROSITE" id="PS51742"/>
    </source>
</evidence>
<keyword evidence="3" id="KW-0804">Transcription</keyword>
<dbReference type="GO" id="GO:0003677">
    <property type="term" value="F:DNA binding"/>
    <property type="evidence" value="ECO:0007669"/>
    <property type="project" value="UniProtKB-KW"/>
</dbReference>
<keyword evidence="2" id="KW-0238">DNA-binding</keyword>
<accession>A0A0S3S7C5</accession>
<dbReference type="AlphaFoldDB" id="A0A0S3S7C5"/>
<reference evidence="6 7" key="1">
    <citation type="journal article" date="2015" name="Sci. Rep.">
        <title>The power of single molecule real-time sequencing technology in the de novo assembly of a eukaryotic genome.</title>
        <authorList>
            <person name="Sakai H."/>
            <person name="Naito K."/>
            <person name="Ogiso-Tanaka E."/>
            <person name="Takahashi Y."/>
            <person name="Iseki K."/>
            <person name="Muto C."/>
            <person name="Satou K."/>
            <person name="Teruya K."/>
            <person name="Shiroma A."/>
            <person name="Shimoji M."/>
            <person name="Hirano T."/>
            <person name="Itoh T."/>
            <person name="Kaga A."/>
            <person name="Tomooka N."/>
        </authorList>
    </citation>
    <scope>NUCLEOTIDE SEQUENCE [LARGE SCALE GENOMIC DNA]</scope>
    <source>
        <strain evidence="7">cv. Shumari</strain>
    </source>
</reference>
<name>A0A0S3S7C5_PHAAN</name>
<feature type="domain" description="PPC" evidence="5">
    <location>
        <begin position="8"/>
        <end position="70"/>
    </location>
</feature>
<evidence type="ECO:0000256" key="3">
    <source>
        <dbReference type="ARBA" id="ARBA00023163"/>
    </source>
</evidence>
<evidence type="ECO:0000256" key="2">
    <source>
        <dbReference type="ARBA" id="ARBA00023125"/>
    </source>
</evidence>
<proteinExistence type="predicted"/>
<sequence length="70" mass="7577">VLLSFCCTSSHRVSLFCCNCPTDIVAKLFSFSQQRPSALCSLTRTGTVSSITLRQPGSTSISVSYEARLL</sequence>
<gene>
    <name evidence="6" type="primary">Vigan.05G233300</name>
    <name evidence="6" type="ORF">VIGAN_05233300</name>
</gene>
<evidence type="ECO:0000313" key="7">
    <source>
        <dbReference type="Proteomes" id="UP000291084"/>
    </source>
</evidence>
<dbReference type="InterPro" id="IPR005175">
    <property type="entry name" value="PPC_dom"/>
</dbReference>
<evidence type="ECO:0000313" key="6">
    <source>
        <dbReference type="EMBL" id="BAT88740.1"/>
    </source>
</evidence>
<feature type="non-terminal residue" evidence="6">
    <location>
        <position position="1"/>
    </location>
</feature>
<keyword evidence="7" id="KW-1185">Reference proteome</keyword>
<dbReference type="EMBL" id="AP015038">
    <property type="protein sequence ID" value="BAT88740.1"/>
    <property type="molecule type" value="Genomic_DNA"/>
</dbReference>